<reference evidence="1" key="2">
    <citation type="journal article" date="2015" name="Fish Shellfish Immunol.">
        <title>Early steps in the European eel (Anguilla anguilla)-Vibrio vulnificus interaction in the gills: Role of the RtxA13 toxin.</title>
        <authorList>
            <person name="Callol A."/>
            <person name="Pajuelo D."/>
            <person name="Ebbesson L."/>
            <person name="Teles M."/>
            <person name="MacKenzie S."/>
            <person name="Amaro C."/>
        </authorList>
    </citation>
    <scope>NUCLEOTIDE SEQUENCE</scope>
</reference>
<reference evidence="1" key="1">
    <citation type="submission" date="2014-11" db="EMBL/GenBank/DDBJ databases">
        <authorList>
            <person name="Amaro Gonzalez C."/>
        </authorList>
    </citation>
    <scope>NUCLEOTIDE SEQUENCE</scope>
</reference>
<accession>A0A0E9WAS5</accession>
<protein>
    <submittedName>
        <fullName evidence="1">Uncharacterized protein</fullName>
    </submittedName>
</protein>
<dbReference type="EMBL" id="GBXM01021130">
    <property type="protein sequence ID" value="JAH87447.1"/>
    <property type="molecule type" value="Transcribed_RNA"/>
</dbReference>
<proteinExistence type="predicted"/>
<name>A0A0E9WAS5_ANGAN</name>
<organism evidence="1">
    <name type="scientific">Anguilla anguilla</name>
    <name type="common">European freshwater eel</name>
    <name type="synonym">Muraena anguilla</name>
    <dbReference type="NCBI Taxonomy" id="7936"/>
    <lineage>
        <taxon>Eukaryota</taxon>
        <taxon>Metazoa</taxon>
        <taxon>Chordata</taxon>
        <taxon>Craniata</taxon>
        <taxon>Vertebrata</taxon>
        <taxon>Euteleostomi</taxon>
        <taxon>Actinopterygii</taxon>
        <taxon>Neopterygii</taxon>
        <taxon>Teleostei</taxon>
        <taxon>Anguilliformes</taxon>
        <taxon>Anguillidae</taxon>
        <taxon>Anguilla</taxon>
    </lineage>
</organism>
<dbReference type="AlphaFoldDB" id="A0A0E9WAS5"/>
<sequence length="42" mass="4779">MSRWRWKGGRSFGTSMLAKADSLLPAFPPLTLQNFILYLAVH</sequence>
<evidence type="ECO:0000313" key="1">
    <source>
        <dbReference type="EMBL" id="JAH87447.1"/>
    </source>
</evidence>